<evidence type="ECO:0000256" key="1">
    <source>
        <dbReference type="SAM" id="SignalP"/>
    </source>
</evidence>
<reference evidence="2 3" key="1">
    <citation type="journal article" date="2005" name="Nature">
        <title>The map-based sequence of the rice genome.</title>
        <authorList>
            <consortium name="International rice genome sequencing project (IRGSP)"/>
            <person name="Matsumoto T."/>
            <person name="Wu J."/>
            <person name="Kanamori H."/>
            <person name="Katayose Y."/>
            <person name="Fujisawa M."/>
            <person name="Namiki N."/>
            <person name="Mizuno H."/>
            <person name="Yamamoto K."/>
            <person name="Antonio B.A."/>
            <person name="Baba T."/>
            <person name="Sakata K."/>
            <person name="Nagamura Y."/>
            <person name="Aoki H."/>
            <person name="Arikawa K."/>
            <person name="Arita K."/>
            <person name="Bito T."/>
            <person name="Chiden Y."/>
            <person name="Fujitsuka N."/>
            <person name="Fukunaka R."/>
            <person name="Hamada M."/>
            <person name="Harada C."/>
            <person name="Hayashi A."/>
            <person name="Hijishita S."/>
            <person name="Honda M."/>
            <person name="Hosokawa S."/>
            <person name="Ichikawa Y."/>
            <person name="Idonuma A."/>
            <person name="Iijima M."/>
            <person name="Ikeda M."/>
            <person name="Ikeno M."/>
            <person name="Ito K."/>
            <person name="Ito S."/>
            <person name="Ito T."/>
            <person name="Ito Y."/>
            <person name="Ito Y."/>
            <person name="Iwabuchi A."/>
            <person name="Kamiya K."/>
            <person name="Karasawa W."/>
            <person name="Kurita K."/>
            <person name="Katagiri S."/>
            <person name="Kikuta A."/>
            <person name="Kobayashi H."/>
            <person name="Kobayashi N."/>
            <person name="Machita K."/>
            <person name="Maehara T."/>
            <person name="Masukawa M."/>
            <person name="Mizubayashi T."/>
            <person name="Mukai Y."/>
            <person name="Nagasaki H."/>
            <person name="Nagata Y."/>
            <person name="Naito S."/>
            <person name="Nakashima M."/>
            <person name="Nakama Y."/>
            <person name="Nakamichi Y."/>
            <person name="Nakamura M."/>
            <person name="Meguro A."/>
            <person name="Negishi M."/>
            <person name="Ohta I."/>
            <person name="Ohta T."/>
            <person name="Okamoto M."/>
            <person name="Ono N."/>
            <person name="Saji S."/>
            <person name="Sakaguchi M."/>
            <person name="Sakai K."/>
            <person name="Shibata M."/>
            <person name="Shimokawa T."/>
            <person name="Song J."/>
            <person name="Takazaki Y."/>
            <person name="Terasawa K."/>
            <person name="Tsugane M."/>
            <person name="Tsuji K."/>
            <person name="Ueda S."/>
            <person name="Waki K."/>
            <person name="Yamagata H."/>
            <person name="Yamamoto M."/>
            <person name="Yamamoto S."/>
            <person name="Yamane H."/>
            <person name="Yoshiki S."/>
            <person name="Yoshihara R."/>
            <person name="Yukawa K."/>
            <person name="Zhong H."/>
            <person name="Yano M."/>
            <person name="Yuan Q."/>
            <person name="Ouyang S."/>
            <person name="Liu J."/>
            <person name="Jones K.M."/>
            <person name="Gansberger K."/>
            <person name="Moffat K."/>
            <person name="Hill J."/>
            <person name="Bera J."/>
            <person name="Fadrosh D."/>
            <person name="Jin S."/>
            <person name="Johri S."/>
            <person name="Kim M."/>
            <person name="Overton L."/>
            <person name="Reardon M."/>
            <person name="Tsitrin T."/>
            <person name="Vuong H."/>
            <person name="Weaver B."/>
            <person name="Ciecko A."/>
            <person name="Tallon L."/>
            <person name="Jackson J."/>
            <person name="Pai G."/>
            <person name="Aken S.V."/>
            <person name="Utterback T."/>
            <person name="Reidmuller S."/>
            <person name="Feldblyum T."/>
            <person name="Hsiao J."/>
            <person name="Zismann V."/>
            <person name="Iobst S."/>
            <person name="de Vazeille A.R."/>
            <person name="Buell C.R."/>
            <person name="Ying K."/>
            <person name="Li Y."/>
            <person name="Lu T."/>
            <person name="Huang Y."/>
            <person name="Zhao Q."/>
            <person name="Feng Q."/>
            <person name="Zhang L."/>
            <person name="Zhu J."/>
            <person name="Weng Q."/>
            <person name="Mu J."/>
            <person name="Lu Y."/>
            <person name="Fan D."/>
            <person name="Liu Y."/>
            <person name="Guan J."/>
            <person name="Zhang Y."/>
            <person name="Yu S."/>
            <person name="Liu X."/>
            <person name="Zhang Y."/>
            <person name="Hong G."/>
            <person name="Han B."/>
            <person name="Choisne N."/>
            <person name="Demange N."/>
            <person name="Orjeda G."/>
            <person name="Samain S."/>
            <person name="Cattolico L."/>
            <person name="Pelletier E."/>
            <person name="Couloux A."/>
            <person name="Segurens B."/>
            <person name="Wincker P."/>
            <person name="D'Hont A."/>
            <person name="Scarpelli C."/>
            <person name="Weissenbach J."/>
            <person name="Salanoubat M."/>
            <person name="Quetier F."/>
            <person name="Yu Y."/>
            <person name="Kim H.R."/>
            <person name="Rambo T."/>
            <person name="Currie J."/>
            <person name="Collura K."/>
            <person name="Luo M."/>
            <person name="Yang T."/>
            <person name="Ammiraju J.S.S."/>
            <person name="Engler F."/>
            <person name="Soderlund C."/>
            <person name="Wing R.A."/>
            <person name="Palmer L.E."/>
            <person name="de la Bastide M."/>
            <person name="Spiegel L."/>
            <person name="Nascimento L."/>
            <person name="Zutavern T."/>
            <person name="O'Shaughnessy A."/>
            <person name="Dike S."/>
            <person name="Dedhia N."/>
            <person name="Preston R."/>
            <person name="Balija V."/>
            <person name="McCombie W.R."/>
            <person name="Chow T."/>
            <person name="Chen H."/>
            <person name="Chung M."/>
            <person name="Chen C."/>
            <person name="Shaw J."/>
            <person name="Wu H."/>
            <person name="Hsiao K."/>
            <person name="Chao Y."/>
            <person name="Chu M."/>
            <person name="Cheng C."/>
            <person name="Hour A."/>
            <person name="Lee P."/>
            <person name="Lin S."/>
            <person name="Lin Y."/>
            <person name="Liou J."/>
            <person name="Liu S."/>
            <person name="Hsing Y."/>
            <person name="Raghuvanshi S."/>
            <person name="Mohanty A."/>
            <person name="Bharti A.K."/>
            <person name="Gaur A."/>
            <person name="Gupta V."/>
            <person name="Kumar D."/>
            <person name="Ravi V."/>
            <person name="Vij S."/>
            <person name="Kapur A."/>
            <person name="Khurana P."/>
            <person name="Khurana P."/>
            <person name="Khurana J.P."/>
            <person name="Tyagi A.K."/>
            <person name="Gaikwad K."/>
            <person name="Singh A."/>
            <person name="Dalal V."/>
            <person name="Srivastava S."/>
            <person name="Dixit A."/>
            <person name="Pal A.K."/>
            <person name="Ghazi I.A."/>
            <person name="Yadav M."/>
            <person name="Pandit A."/>
            <person name="Bhargava A."/>
            <person name="Sureshbabu K."/>
            <person name="Batra K."/>
            <person name="Sharma T.R."/>
            <person name="Mohapatra T."/>
            <person name="Singh N.K."/>
            <person name="Messing J."/>
            <person name="Nelson A.B."/>
            <person name="Fuks G."/>
            <person name="Kavchok S."/>
            <person name="Keizer G."/>
            <person name="Linton E."/>
            <person name="Llaca V."/>
            <person name="Song R."/>
            <person name="Tanyolac B."/>
            <person name="Young S."/>
            <person name="Ho-Il K."/>
            <person name="Hahn J.H."/>
            <person name="Sangsakoo G."/>
            <person name="Vanavichit A."/>
            <person name="de Mattos Luiz.A.T."/>
            <person name="Zimmer P.D."/>
            <person name="Malone G."/>
            <person name="Dellagostin O."/>
            <person name="de Oliveira A.C."/>
            <person name="Bevan M."/>
            <person name="Bancroft I."/>
            <person name="Minx P."/>
            <person name="Cordum H."/>
            <person name="Wilson R."/>
            <person name="Cheng Z."/>
            <person name="Jin W."/>
            <person name="Jiang J."/>
            <person name="Leong S.A."/>
            <person name="Iwama H."/>
            <person name="Gojobori T."/>
            <person name="Itoh T."/>
            <person name="Niimura Y."/>
            <person name="Fujii Y."/>
            <person name="Habara T."/>
            <person name="Sakai H."/>
            <person name="Sato Y."/>
            <person name="Wilson G."/>
            <person name="Kumar K."/>
            <person name="McCouch S."/>
            <person name="Juretic N."/>
            <person name="Hoen D."/>
            <person name="Wright S."/>
            <person name="Bruskiewich R."/>
            <person name="Bureau T."/>
            <person name="Miyao A."/>
            <person name="Hirochika H."/>
            <person name="Nishikawa T."/>
            <person name="Kadowaki K."/>
            <person name="Sugiura M."/>
            <person name="Burr B."/>
            <person name="Sasaki T."/>
        </authorList>
    </citation>
    <scope>NUCLEOTIDE SEQUENCE [LARGE SCALE GENOMIC DNA]</scope>
    <source>
        <strain evidence="3">cv. Nipponbare</strain>
    </source>
</reference>
<dbReference type="EMBL" id="AP008212">
    <property type="protein sequence ID" value="BAF19750.1"/>
    <property type="molecule type" value="Genomic_DNA"/>
</dbReference>
<gene>
    <name evidence="2" type="ordered locus">Os06g0551000</name>
</gene>
<dbReference type="Gramene" id="Os06t0551000-01">
    <property type="protein sequence ID" value="Os06t0551000-01"/>
    <property type="gene ID" value="Os06g0551000"/>
</dbReference>
<accession>A0A0P0WXU6</accession>
<name>A0A0P0WXU6_ORYSJ</name>
<dbReference type="KEGG" id="dosa:Os06g0551000"/>
<sequence>MVWTLLLLLVSLCFAWAAAAALIFSLRRGTRPTRSRRVACRTDLIRRNDEHDDTCCRLDRFLRTEKHRWLGITSSISNTLIPLIINIDTQQRHEFYVKNPYGENHMRRPTITTIKMLITNVEESQWERHPSRTAYESIYRG</sequence>
<dbReference type="Proteomes" id="UP000000763">
    <property type="component" value="Chromosome 6"/>
</dbReference>
<protein>
    <submittedName>
        <fullName evidence="2">Os06g0551000 protein</fullName>
    </submittedName>
</protein>
<organism evidence="2 3">
    <name type="scientific">Oryza sativa subsp. japonica</name>
    <name type="common">Rice</name>
    <dbReference type="NCBI Taxonomy" id="39947"/>
    <lineage>
        <taxon>Eukaryota</taxon>
        <taxon>Viridiplantae</taxon>
        <taxon>Streptophyta</taxon>
        <taxon>Embryophyta</taxon>
        <taxon>Tracheophyta</taxon>
        <taxon>Spermatophyta</taxon>
        <taxon>Magnoliopsida</taxon>
        <taxon>Liliopsida</taxon>
        <taxon>Poales</taxon>
        <taxon>Poaceae</taxon>
        <taxon>BOP clade</taxon>
        <taxon>Oryzoideae</taxon>
        <taxon>Oryzeae</taxon>
        <taxon>Oryzinae</taxon>
        <taxon>Oryza</taxon>
        <taxon>Oryza sativa</taxon>
    </lineage>
</organism>
<proteinExistence type="predicted"/>
<keyword evidence="1" id="KW-0732">Signal</keyword>
<dbReference type="AlphaFoldDB" id="A0A0P0WXU6"/>
<evidence type="ECO:0000313" key="2">
    <source>
        <dbReference type="EMBL" id="BAF19750.1"/>
    </source>
</evidence>
<evidence type="ECO:0000313" key="3">
    <source>
        <dbReference type="Proteomes" id="UP000000763"/>
    </source>
</evidence>
<feature type="signal peptide" evidence="1">
    <location>
        <begin position="1"/>
        <end position="20"/>
    </location>
</feature>
<reference evidence="3" key="2">
    <citation type="journal article" date="2008" name="Nucleic Acids Res.">
        <title>The rice annotation project database (RAP-DB): 2008 update.</title>
        <authorList>
            <consortium name="The rice annotation project (RAP)"/>
        </authorList>
    </citation>
    <scope>GENOME REANNOTATION</scope>
    <source>
        <strain evidence="3">cv. Nipponbare</strain>
    </source>
</reference>
<feature type="chain" id="PRO_5024379549" evidence="1">
    <location>
        <begin position="21"/>
        <end position="141"/>
    </location>
</feature>